<evidence type="ECO:0000256" key="3">
    <source>
        <dbReference type="ARBA" id="ARBA00022691"/>
    </source>
</evidence>
<proteinExistence type="predicted"/>
<dbReference type="InterPro" id="IPR041698">
    <property type="entry name" value="Methyltransf_25"/>
</dbReference>
<organism evidence="5 6">
    <name type="scientific">Arthrobacter mangrovi</name>
    <dbReference type="NCBI Taxonomy" id="2966350"/>
    <lineage>
        <taxon>Bacteria</taxon>
        <taxon>Bacillati</taxon>
        <taxon>Actinomycetota</taxon>
        <taxon>Actinomycetes</taxon>
        <taxon>Micrococcales</taxon>
        <taxon>Micrococcaceae</taxon>
        <taxon>Arthrobacter</taxon>
    </lineage>
</organism>
<dbReference type="Pfam" id="PF13649">
    <property type="entry name" value="Methyltransf_25"/>
    <property type="match status" value="1"/>
</dbReference>
<feature type="domain" description="Methyltransferase" evidence="4">
    <location>
        <begin position="72"/>
        <end position="171"/>
    </location>
</feature>
<dbReference type="PANTHER" id="PTHR43464:SF19">
    <property type="entry name" value="UBIQUINONE BIOSYNTHESIS O-METHYLTRANSFERASE, MITOCHONDRIAL"/>
    <property type="match status" value="1"/>
</dbReference>
<name>A0ABQ5MVZ6_9MICC</name>
<evidence type="ECO:0000313" key="5">
    <source>
        <dbReference type="EMBL" id="GLB68154.1"/>
    </source>
</evidence>
<evidence type="ECO:0000256" key="1">
    <source>
        <dbReference type="ARBA" id="ARBA00022603"/>
    </source>
</evidence>
<comment type="caution">
    <text evidence="5">The sequence shown here is derived from an EMBL/GenBank/DDBJ whole genome shotgun (WGS) entry which is preliminary data.</text>
</comment>
<evidence type="ECO:0000256" key="2">
    <source>
        <dbReference type="ARBA" id="ARBA00022679"/>
    </source>
</evidence>
<keyword evidence="3" id="KW-0949">S-adenosyl-L-methionine</keyword>
<dbReference type="PANTHER" id="PTHR43464">
    <property type="entry name" value="METHYLTRANSFERASE"/>
    <property type="match status" value="1"/>
</dbReference>
<dbReference type="EMBL" id="BRVS01000013">
    <property type="protein sequence ID" value="GLB68154.1"/>
    <property type="molecule type" value="Genomic_DNA"/>
</dbReference>
<keyword evidence="6" id="KW-1185">Reference proteome</keyword>
<evidence type="ECO:0000313" key="6">
    <source>
        <dbReference type="Proteomes" id="UP001209654"/>
    </source>
</evidence>
<keyword evidence="1" id="KW-0489">Methyltransferase</keyword>
<reference evidence="5 6" key="1">
    <citation type="journal article" date="2023" name="Int. J. Syst. Evol. Microbiol.">
        <title>Arthrobacter mangrovi sp. nov., an actinobacterium isolated from the rhizosphere of a mangrove.</title>
        <authorList>
            <person name="Hamada M."/>
            <person name="Saitou S."/>
            <person name="Enomoto N."/>
            <person name="Nanri K."/>
            <person name="Hidaka K."/>
            <person name="Miura T."/>
            <person name="Tamura T."/>
        </authorList>
    </citation>
    <scope>NUCLEOTIDE SEQUENCE [LARGE SCALE GENOMIC DNA]</scope>
    <source>
        <strain evidence="5 6">NBRC 112813</strain>
    </source>
</reference>
<dbReference type="InterPro" id="IPR029063">
    <property type="entry name" value="SAM-dependent_MTases_sf"/>
</dbReference>
<sequence>MRNLWDSLVLLPTLAKLSSRVPKNPHTAWERYWAGISHTGRGGQVLWDAGAASEQERYEEQIRGQLDPALPVIDVGCGNGTFTRWLAGMFPEAIGVDVSGSAVARADAESGDVPNARFLAVDATADGAAELLRAEAGGDANVFLRGVLHVLDAEERARLAANLHALAGRGGRVFLAETDFQGNRFQYVAHLGADRRGIPGPLRRAIEGLPMPGHFGRRECRRVFDPAAWELLAEGPAVIEAVPMKSGGATERIPGYFAALRALN</sequence>
<dbReference type="RefSeq" id="WP_264796254.1">
    <property type="nucleotide sequence ID" value="NZ_BRVS01000013.1"/>
</dbReference>
<evidence type="ECO:0000259" key="4">
    <source>
        <dbReference type="Pfam" id="PF13649"/>
    </source>
</evidence>
<gene>
    <name evidence="5" type="ORF">AHIS1636_25960</name>
</gene>
<accession>A0ABQ5MVZ6</accession>
<dbReference type="SUPFAM" id="SSF53335">
    <property type="entry name" value="S-adenosyl-L-methionine-dependent methyltransferases"/>
    <property type="match status" value="1"/>
</dbReference>
<keyword evidence="2" id="KW-0808">Transferase</keyword>
<dbReference type="Proteomes" id="UP001209654">
    <property type="component" value="Unassembled WGS sequence"/>
</dbReference>
<dbReference type="CDD" id="cd02440">
    <property type="entry name" value="AdoMet_MTases"/>
    <property type="match status" value="1"/>
</dbReference>
<protein>
    <recommendedName>
        <fullName evidence="4">Methyltransferase domain-containing protein</fullName>
    </recommendedName>
</protein>
<dbReference type="Gene3D" id="3.40.50.150">
    <property type="entry name" value="Vaccinia Virus protein VP39"/>
    <property type="match status" value="1"/>
</dbReference>